<name>A0A368YVE7_9HYPH</name>
<dbReference type="EMBL" id="QPJM01000005">
    <property type="protein sequence ID" value="RCW83589.1"/>
    <property type="molecule type" value="Genomic_DNA"/>
</dbReference>
<dbReference type="SUPFAM" id="SSF53335">
    <property type="entry name" value="S-adenosyl-L-methionine-dependent methyltransferases"/>
    <property type="match status" value="1"/>
</dbReference>
<dbReference type="GO" id="GO:0032259">
    <property type="term" value="P:methylation"/>
    <property type="evidence" value="ECO:0007669"/>
    <property type="project" value="UniProtKB-KW"/>
</dbReference>
<evidence type="ECO:0000313" key="4">
    <source>
        <dbReference type="Proteomes" id="UP000253324"/>
    </source>
</evidence>
<dbReference type="InterPro" id="IPR029063">
    <property type="entry name" value="SAM-dependent_MTases_sf"/>
</dbReference>
<dbReference type="Proteomes" id="UP000253324">
    <property type="component" value="Unassembled WGS sequence"/>
</dbReference>
<proteinExistence type="predicted"/>
<feature type="domain" description="Methyltransferase type 11" evidence="2">
    <location>
        <begin position="60"/>
        <end position="109"/>
    </location>
</feature>
<dbReference type="Gene3D" id="3.40.50.150">
    <property type="entry name" value="Vaccinia Virus protein VP39"/>
    <property type="match status" value="1"/>
</dbReference>
<keyword evidence="3" id="KW-0808">Transferase</keyword>
<gene>
    <name evidence="3" type="ORF">C7476_10583</name>
</gene>
<dbReference type="InterPro" id="IPR013216">
    <property type="entry name" value="Methyltransf_11"/>
</dbReference>
<feature type="coiled-coil region" evidence="1">
    <location>
        <begin position="239"/>
        <end position="294"/>
    </location>
</feature>
<evidence type="ECO:0000256" key="1">
    <source>
        <dbReference type="SAM" id="Coils"/>
    </source>
</evidence>
<protein>
    <submittedName>
        <fullName evidence="3">Methyltransferase family protein</fullName>
    </submittedName>
</protein>
<keyword evidence="3" id="KW-0489">Methyltransferase</keyword>
<dbReference type="Pfam" id="PF08241">
    <property type="entry name" value="Methyltransf_11"/>
    <property type="match status" value="1"/>
</dbReference>
<accession>A0A368YVE7</accession>
<organism evidence="3 4">
    <name type="scientific">Phyllobacterium bourgognense</name>
    <dbReference type="NCBI Taxonomy" id="314236"/>
    <lineage>
        <taxon>Bacteria</taxon>
        <taxon>Pseudomonadati</taxon>
        <taxon>Pseudomonadota</taxon>
        <taxon>Alphaproteobacteria</taxon>
        <taxon>Hyphomicrobiales</taxon>
        <taxon>Phyllobacteriaceae</taxon>
        <taxon>Phyllobacterium</taxon>
    </lineage>
</organism>
<evidence type="ECO:0000259" key="2">
    <source>
        <dbReference type="Pfam" id="PF08241"/>
    </source>
</evidence>
<dbReference type="CDD" id="cd02440">
    <property type="entry name" value="AdoMet_MTases"/>
    <property type="match status" value="1"/>
</dbReference>
<reference evidence="3 4" key="1">
    <citation type="submission" date="2018-07" db="EMBL/GenBank/DDBJ databases">
        <title>Genomic Encyclopedia of Type Strains, Phase III (KMG-III): the genomes of soil and plant-associated and newly described type strains.</title>
        <authorList>
            <person name="Whitman W."/>
        </authorList>
    </citation>
    <scope>NUCLEOTIDE SEQUENCE [LARGE SCALE GENOMIC DNA]</scope>
    <source>
        <strain evidence="3 4">31-25a</strain>
    </source>
</reference>
<sequence length="323" mass="36262">MHDTARKAGAAFFEAYLENFEGCRILDIGSMDVNGSLRSNAPSEVEYIGVDIEPGPGVDVVYKIEDGIPVADNTVDICVSTSCFEHDPVFWQTFLRIMDTLKPGGFFYLNAPSNGPYHTYPYDNWRFYPDAGLALAAWARANGRSVELVESGILKRDGDVWNDFVAVFKKTDSGPEPRQHYLLNAFPDAFNVRIGSEMRSLSGSTEDISLLEESRSNADSYARLLRQSSTEINILSEKVIELKLRIQLAHREIAVLRDEGEQGRQRTDHATKRMELAERRTDDFERLATSLELKLEGVTNSTSWKWTAPLRAAAQIVRSVTQS</sequence>
<keyword evidence="1" id="KW-0175">Coiled coil</keyword>
<evidence type="ECO:0000313" key="3">
    <source>
        <dbReference type="EMBL" id="RCW83589.1"/>
    </source>
</evidence>
<keyword evidence="4" id="KW-1185">Reference proteome</keyword>
<dbReference type="RefSeq" id="WP_114429988.1">
    <property type="nucleotide sequence ID" value="NZ_QPJM01000005.1"/>
</dbReference>
<dbReference type="GO" id="GO:0008757">
    <property type="term" value="F:S-adenosylmethionine-dependent methyltransferase activity"/>
    <property type="evidence" value="ECO:0007669"/>
    <property type="project" value="InterPro"/>
</dbReference>
<dbReference type="OrthoDB" id="161159at2"/>
<dbReference type="AlphaFoldDB" id="A0A368YVE7"/>
<comment type="caution">
    <text evidence="3">The sequence shown here is derived from an EMBL/GenBank/DDBJ whole genome shotgun (WGS) entry which is preliminary data.</text>
</comment>